<dbReference type="PANTHER" id="PTHR13887">
    <property type="entry name" value="GLUTATHIONE S-TRANSFERASE KAPPA"/>
    <property type="match status" value="1"/>
</dbReference>
<protein>
    <submittedName>
        <fullName evidence="2">DsbA family oxidoreductase</fullName>
    </submittedName>
</protein>
<accession>A0ABR8DNT4</accession>
<dbReference type="EMBL" id="JACJSI010000022">
    <property type="protein sequence ID" value="MBD2530576.1"/>
    <property type="molecule type" value="Genomic_DNA"/>
</dbReference>
<dbReference type="Gene3D" id="3.40.30.10">
    <property type="entry name" value="Glutaredoxin"/>
    <property type="match status" value="1"/>
</dbReference>
<comment type="caution">
    <text evidence="2">The sequence shown here is derived from an EMBL/GenBank/DDBJ whole genome shotgun (WGS) entry which is preliminary data.</text>
</comment>
<keyword evidence="3" id="KW-1185">Reference proteome</keyword>
<gene>
    <name evidence="2" type="ORF">H6G97_13740</name>
</gene>
<dbReference type="RefSeq" id="WP_190941118.1">
    <property type="nucleotide sequence ID" value="NZ_JACJSI010000022.1"/>
</dbReference>
<name>A0ABR8DNT4_9NOSO</name>
<dbReference type="InterPro" id="IPR036249">
    <property type="entry name" value="Thioredoxin-like_sf"/>
</dbReference>
<dbReference type="InterPro" id="IPR001853">
    <property type="entry name" value="DSBA-like_thioredoxin_dom"/>
</dbReference>
<dbReference type="SUPFAM" id="SSF52833">
    <property type="entry name" value="Thioredoxin-like"/>
    <property type="match status" value="1"/>
</dbReference>
<organism evidence="2 3">
    <name type="scientific">Nostoc flagelliforme FACHB-838</name>
    <dbReference type="NCBI Taxonomy" id="2692904"/>
    <lineage>
        <taxon>Bacteria</taxon>
        <taxon>Bacillati</taxon>
        <taxon>Cyanobacteriota</taxon>
        <taxon>Cyanophyceae</taxon>
        <taxon>Nostocales</taxon>
        <taxon>Nostocaceae</taxon>
        <taxon>Nostoc</taxon>
    </lineage>
</organism>
<proteinExistence type="predicted"/>
<dbReference type="Proteomes" id="UP000623440">
    <property type="component" value="Unassembled WGS sequence"/>
</dbReference>
<evidence type="ECO:0000313" key="3">
    <source>
        <dbReference type="Proteomes" id="UP000623440"/>
    </source>
</evidence>
<evidence type="ECO:0000259" key="1">
    <source>
        <dbReference type="Pfam" id="PF01323"/>
    </source>
</evidence>
<feature type="domain" description="DSBA-like thioredoxin" evidence="1">
    <location>
        <begin position="3"/>
        <end position="202"/>
    </location>
</feature>
<dbReference type="PANTHER" id="PTHR13887:SF41">
    <property type="entry name" value="THIOREDOXIN SUPERFAMILY PROTEIN"/>
    <property type="match status" value="1"/>
</dbReference>
<evidence type="ECO:0000313" key="2">
    <source>
        <dbReference type="EMBL" id="MBD2530576.1"/>
    </source>
</evidence>
<sequence>MLIDIFHDTVCPWCRIGKKHLFDALAQRQEKEINIRWHPFLLDNTVPAEGYEFRSFMQNRKGMKAEEIQQMFDSAQRAGEAAGVKLDFDKISLAVNTKLSHQLIALAPSNVKNDVVEAIYKAYFEDGLNIGNIDVIVAIGTAYQMNASELRLQLNDDGAVDTVVAESTFARLNGINSVPFFVINNKIKVNGSHSVKVFLETLNRAALLDIPAKI</sequence>
<dbReference type="Pfam" id="PF01323">
    <property type="entry name" value="DSBA"/>
    <property type="match status" value="1"/>
</dbReference>
<reference evidence="2 3" key="1">
    <citation type="journal article" date="2020" name="ISME J.">
        <title>Comparative genomics reveals insights into cyanobacterial evolution and habitat adaptation.</title>
        <authorList>
            <person name="Chen M.Y."/>
            <person name="Teng W.K."/>
            <person name="Zhao L."/>
            <person name="Hu C.X."/>
            <person name="Zhou Y.K."/>
            <person name="Han B.P."/>
            <person name="Song L.R."/>
            <person name="Shu W.S."/>
        </authorList>
    </citation>
    <scope>NUCLEOTIDE SEQUENCE [LARGE SCALE GENOMIC DNA]</scope>
    <source>
        <strain evidence="2 3">FACHB-838</strain>
    </source>
</reference>
<dbReference type="CDD" id="cd03024">
    <property type="entry name" value="DsbA_FrnE"/>
    <property type="match status" value="1"/>
</dbReference>